<dbReference type="InterPro" id="IPR051313">
    <property type="entry name" value="Bact_iron-sidero_bind"/>
</dbReference>
<evidence type="ECO:0000256" key="1">
    <source>
        <dbReference type="ARBA" id="ARBA00004196"/>
    </source>
</evidence>
<evidence type="ECO:0000256" key="2">
    <source>
        <dbReference type="ARBA" id="ARBA00008814"/>
    </source>
</evidence>
<reference evidence="6" key="1">
    <citation type="submission" date="2020-10" db="EMBL/GenBank/DDBJ databases">
        <authorList>
            <person name="Castelo-Branco R."/>
            <person name="Eusebio N."/>
            <person name="Adriana R."/>
            <person name="Vieira A."/>
            <person name="Brugerolle De Fraissinette N."/>
            <person name="Rezende De Castro R."/>
            <person name="Schneider M.P."/>
            <person name="Vasconcelos V."/>
            <person name="Leao P.N."/>
        </authorList>
    </citation>
    <scope>NUCLEOTIDE SEQUENCE</scope>
    <source>
        <strain evidence="6">LEGE 07310</strain>
    </source>
</reference>
<comment type="similarity">
    <text evidence="2">Belongs to the bacterial solute-binding protein 8 family.</text>
</comment>
<evidence type="ECO:0000313" key="6">
    <source>
        <dbReference type="EMBL" id="MBE9075861.1"/>
    </source>
</evidence>
<dbReference type="PANTHER" id="PTHR30532">
    <property type="entry name" value="IRON III DICITRATE-BINDING PERIPLASMIC PROTEIN"/>
    <property type="match status" value="1"/>
</dbReference>
<dbReference type="PANTHER" id="PTHR30532:SF25">
    <property type="entry name" value="IRON(III) DICITRATE-BINDING PERIPLASMIC PROTEIN"/>
    <property type="match status" value="1"/>
</dbReference>
<organism evidence="6 7">
    <name type="scientific">Vasconcelosia minhoensis LEGE 07310</name>
    <dbReference type="NCBI Taxonomy" id="915328"/>
    <lineage>
        <taxon>Bacteria</taxon>
        <taxon>Bacillati</taxon>
        <taxon>Cyanobacteriota</taxon>
        <taxon>Cyanophyceae</taxon>
        <taxon>Nodosilineales</taxon>
        <taxon>Cymatolegaceae</taxon>
        <taxon>Vasconcelosia</taxon>
        <taxon>Vasconcelosia minhoensis</taxon>
    </lineage>
</organism>
<proteinExistence type="inferred from homology"/>
<name>A0A8J7DK27_9CYAN</name>
<dbReference type="InterPro" id="IPR002491">
    <property type="entry name" value="ABC_transptr_periplasmic_BD"/>
</dbReference>
<dbReference type="AlphaFoldDB" id="A0A8J7DK27"/>
<evidence type="ECO:0000256" key="4">
    <source>
        <dbReference type="ARBA" id="ARBA00022729"/>
    </source>
</evidence>
<dbReference type="RefSeq" id="WP_193904510.1">
    <property type="nucleotide sequence ID" value="NZ_JADEXG010000001.1"/>
</dbReference>
<dbReference type="Proteomes" id="UP000636505">
    <property type="component" value="Unassembled WGS sequence"/>
</dbReference>
<dbReference type="GO" id="GO:0030288">
    <property type="term" value="C:outer membrane-bounded periplasmic space"/>
    <property type="evidence" value="ECO:0007669"/>
    <property type="project" value="TreeGrafter"/>
</dbReference>
<dbReference type="EMBL" id="JADEXG010000001">
    <property type="protein sequence ID" value="MBE9075861.1"/>
    <property type="molecule type" value="Genomic_DNA"/>
</dbReference>
<keyword evidence="7" id="KW-1185">Reference proteome</keyword>
<feature type="domain" description="Fe/B12 periplasmic-binding" evidence="5">
    <location>
        <begin position="12"/>
        <end position="268"/>
    </location>
</feature>
<dbReference type="Gene3D" id="3.40.50.1980">
    <property type="entry name" value="Nitrogenase molybdenum iron protein domain"/>
    <property type="match status" value="2"/>
</dbReference>
<dbReference type="GO" id="GO:1901678">
    <property type="term" value="P:iron coordination entity transport"/>
    <property type="evidence" value="ECO:0007669"/>
    <property type="project" value="UniProtKB-ARBA"/>
</dbReference>
<dbReference type="Pfam" id="PF01497">
    <property type="entry name" value="Peripla_BP_2"/>
    <property type="match status" value="1"/>
</dbReference>
<keyword evidence="4" id="KW-0732">Signal</keyword>
<sequence>MGTSEVPLLPERVVVLDIAALDAALALDVQPVGTIRYGDAPAYLGDVASEITVVGEDNQPNLEAVLQLTPDLILGSKISSGKLYRQLSQIAPTVLTSGSGREGDWQENFQLFAEALGQPQRAEQLLAEYDRQVTELQQRLEAPDEIEVSVIATARNRIAAYTTGSFSGSVLHDIGFGRNPAQDLFQSYAVRLSQEKLSSLDGDVLFLIYSPHFEGSLVKAAISQDPIWSQLEAVQKDRVCEVPGEVWIAGRSLLAAQEILKDVEDCLL</sequence>
<gene>
    <name evidence="6" type="ORF">IQ241_00860</name>
</gene>
<comment type="subcellular location">
    <subcellularLocation>
        <location evidence="1">Cell envelope</location>
    </subcellularLocation>
</comment>
<dbReference type="PROSITE" id="PS50983">
    <property type="entry name" value="FE_B12_PBP"/>
    <property type="match status" value="1"/>
</dbReference>
<keyword evidence="3" id="KW-0813">Transport</keyword>
<protein>
    <submittedName>
        <fullName evidence="6">Iron-siderophore ABC transporter substrate-binding protein</fullName>
    </submittedName>
</protein>
<evidence type="ECO:0000313" key="7">
    <source>
        <dbReference type="Proteomes" id="UP000636505"/>
    </source>
</evidence>
<dbReference type="SUPFAM" id="SSF53807">
    <property type="entry name" value="Helical backbone' metal receptor"/>
    <property type="match status" value="1"/>
</dbReference>
<comment type="caution">
    <text evidence="6">The sequence shown here is derived from an EMBL/GenBank/DDBJ whole genome shotgun (WGS) entry which is preliminary data.</text>
</comment>
<dbReference type="CDD" id="cd01146">
    <property type="entry name" value="FhuD"/>
    <property type="match status" value="1"/>
</dbReference>
<evidence type="ECO:0000259" key="5">
    <source>
        <dbReference type="PROSITE" id="PS50983"/>
    </source>
</evidence>
<evidence type="ECO:0000256" key="3">
    <source>
        <dbReference type="ARBA" id="ARBA00022448"/>
    </source>
</evidence>
<accession>A0A8J7DK27</accession>